<evidence type="ECO:0000259" key="7">
    <source>
        <dbReference type="Pfam" id="PF09349"/>
    </source>
</evidence>
<keyword evidence="9" id="KW-1185">Reference proteome</keyword>
<evidence type="ECO:0000256" key="6">
    <source>
        <dbReference type="ARBA" id="ARBA00023239"/>
    </source>
</evidence>
<dbReference type="EMBL" id="JACTVA010000054">
    <property type="protein sequence ID" value="MBC9209391.1"/>
    <property type="molecule type" value="Genomic_DNA"/>
</dbReference>
<dbReference type="PANTHER" id="PTHR43466:SF1">
    <property type="entry name" value="2-OXO-4-HYDROXY-4-CARBOXY-5-UREIDOIMIDAZOLINE DECARBOXYLASE-RELATED"/>
    <property type="match status" value="1"/>
</dbReference>
<evidence type="ECO:0000256" key="1">
    <source>
        <dbReference type="ARBA" id="ARBA00001163"/>
    </source>
</evidence>
<dbReference type="RefSeq" id="WP_187786529.1">
    <property type="nucleotide sequence ID" value="NZ_JACTVA010000054.1"/>
</dbReference>
<dbReference type="InterPro" id="IPR036778">
    <property type="entry name" value="OHCU_decarboxylase_sf"/>
</dbReference>
<gene>
    <name evidence="8" type="primary">uraD</name>
    <name evidence="8" type="ORF">IBL26_21270</name>
</gene>
<dbReference type="Gene3D" id="1.10.3330.10">
    <property type="entry name" value="Oxo-4-hydroxy-4-carboxy-5-ureidoimidazoline decarboxylase"/>
    <property type="match status" value="1"/>
</dbReference>
<organism evidence="8 9">
    <name type="scientific">Teichococcus aerophilus</name>
    <dbReference type="NCBI Taxonomy" id="1224513"/>
    <lineage>
        <taxon>Bacteria</taxon>
        <taxon>Pseudomonadati</taxon>
        <taxon>Pseudomonadota</taxon>
        <taxon>Alphaproteobacteria</taxon>
        <taxon>Acetobacterales</taxon>
        <taxon>Roseomonadaceae</taxon>
        <taxon>Roseomonas</taxon>
    </lineage>
</organism>
<evidence type="ECO:0000256" key="2">
    <source>
        <dbReference type="ARBA" id="ARBA00004754"/>
    </source>
</evidence>
<evidence type="ECO:0000313" key="8">
    <source>
        <dbReference type="EMBL" id="MBC9209391.1"/>
    </source>
</evidence>
<dbReference type="NCBIfam" id="TIGR03164">
    <property type="entry name" value="UHCUDC"/>
    <property type="match status" value="1"/>
</dbReference>
<accession>A0ABR7RRZ0</accession>
<dbReference type="GO" id="GO:0051997">
    <property type="term" value="F:2-oxo-4-hydroxy-4-carboxy-5-ureidoimidazoline decarboxylase activity"/>
    <property type="evidence" value="ECO:0007669"/>
    <property type="project" value="UniProtKB-EC"/>
</dbReference>
<comment type="pathway">
    <text evidence="2">Purine metabolism; urate degradation; (S)-allantoin from urate: step 3/3.</text>
</comment>
<dbReference type="InterPro" id="IPR017580">
    <property type="entry name" value="OHCU_decarboxylase-1"/>
</dbReference>
<name>A0ABR7RRZ0_9PROT</name>
<feature type="domain" description="Oxo-4-hydroxy-4-carboxy-5-ureidoimidazoline decarboxylase" evidence="7">
    <location>
        <begin position="8"/>
        <end position="160"/>
    </location>
</feature>
<dbReference type="PANTHER" id="PTHR43466">
    <property type="entry name" value="2-OXO-4-HYDROXY-4-CARBOXY-5-UREIDOIMIDAZOLINE DECARBOXYLASE-RELATED"/>
    <property type="match status" value="1"/>
</dbReference>
<evidence type="ECO:0000256" key="3">
    <source>
        <dbReference type="ARBA" id="ARBA00012257"/>
    </source>
</evidence>
<sequence length="251" mass="26502">MTSLATLNAASAGDFATALDGIFERAPWVATAAAAARPFANAASLHAALMRALRDAGEPACRAFLNGHEPLVAGPLPESLTASSRHEQGDLKLGALIGSGALAALNARYHQRFGFPFVIALRRHTAANVLRELHRRLAADPAAELQAALAEVGHVTRYRLLARLGEAPSPGSIVAELARPSPNGSVLLLAREGQVIARRALAPGSHGPVSLWQEAPLRLGHYRLTLGEREYDIWPEASEGENLVSLSGSDD</sequence>
<dbReference type="Proteomes" id="UP000626026">
    <property type="component" value="Unassembled WGS sequence"/>
</dbReference>
<evidence type="ECO:0000256" key="5">
    <source>
        <dbReference type="ARBA" id="ARBA00022793"/>
    </source>
</evidence>
<keyword evidence="5" id="KW-0210">Decarboxylase</keyword>
<reference evidence="8 9" key="1">
    <citation type="journal article" date="2013" name="Int. J. Syst. Evol. Microbiol.">
        <title>Roseomonas aerophila sp. nov., isolated from air.</title>
        <authorList>
            <person name="Kim S.J."/>
            <person name="Weon H.Y."/>
            <person name="Ahn J.H."/>
            <person name="Hong S.B."/>
            <person name="Seok S.J."/>
            <person name="Whang K.S."/>
            <person name="Kwon S.W."/>
        </authorList>
    </citation>
    <scope>NUCLEOTIDE SEQUENCE [LARGE SCALE GENOMIC DNA]</scope>
    <source>
        <strain evidence="8 9">NBRC 108923</strain>
    </source>
</reference>
<evidence type="ECO:0000313" key="9">
    <source>
        <dbReference type="Proteomes" id="UP000626026"/>
    </source>
</evidence>
<keyword evidence="6 8" id="KW-0456">Lyase</keyword>
<comment type="caution">
    <text evidence="8">The sequence shown here is derived from an EMBL/GenBank/DDBJ whole genome shotgun (WGS) entry which is preliminary data.</text>
</comment>
<evidence type="ECO:0000256" key="4">
    <source>
        <dbReference type="ARBA" id="ARBA00022631"/>
    </source>
</evidence>
<dbReference type="SUPFAM" id="SSF158694">
    <property type="entry name" value="UraD-Like"/>
    <property type="match status" value="1"/>
</dbReference>
<keyword evidence="4" id="KW-0659">Purine metabolism</keyword>
<protein>
    <recommendedName>
        <fullName evidence="3">2-oxo-4-hydroxy-4-carboxy-5-ureidoimidazoline decarboxylase</fullName>
        <ecNumber evidence="3">4.1.1.97</ecNumber>
    </recommendedName>
</protein>
<comment type="catalytic activity">
    <reaction evidence="1">
        <text>5-hydroxy-2-oxo-4-ureido-2,5-dihydro-1H-imidazole-5-carboxylate + H(+) = (S)-allantoin + CO2</text>
        <dbReference type="Rhea" id="RHEA:26301"/>
        <dbReference type="ChEBI" id="CHEBI:15378"/>
        <dbReference type="ChEBI" id="CHEBI:15678"/>
        <dbReference type="ChEBI" id="CHEBI:16526"/>
        <dbReference type="ChEBI" id="CHEBI:58639"/>
        <dbReference type="EC" id="4.1.1.97"/>
    </reaction>
</comment>
<proteinExistence type="predicted"/>
<dbReference type="InterPro" id="IPR018020">
    <property type="entry name" value="OHCU_decarboxylase"/>
</dbReference>
<dbReference type="Pfam" id="PF09349">
    <property type="entry name" value="OHCU_decarbox"/>
    <property type="match status" value="1"/>
</dbReference>
<dbReference type="EC" id="4.1.1.97" evidence="3"/>